<protein>
    <recommendedName>
        <fullName evidence="1">Nudix hydrolase domain-containing protein</fullName>
    </recommendedName>
</protein>
<dbReference type="Pfam" id="PF00293">
    <property type="entry name" value="NUDIX"/>
    <property type="match status" value="1"/>
</dbReference>
<accession>A0ABN3G5U6</accession>
<dbReference type="Gene3D" id="3.90.79.10">
    <property type="entry name" value="Nucleoside Triphosphate Pyrophosphohydrolase"/>
    <property type="match status" value="1"/>
</dbReference>
<dbReference type="RefSeq" id="WP_344613013.1">
    <property type="nucleotide sequence ID" value="NZ_BAAARV010000024.1"/>
</dbReference>
<evidence type="ECO:0000313" key="3">
    <source>
        <dbReference type="Proteomes" id="UP001501444"/>
    </source>
</evidence>
<reference evidence="2 3" key="1">
    <citation type="journal article" date="2019" name="Int. J. Syst. Evol. Microbiol.">
        <title>The Global Catalogue of Microorganisms (GCM) 10K type strain sequencing project: providing services to taxonomists for standard genome sequencing and annotation.</title>
        <authorList>
            <consortium name="The Broad Institute Genomics Platform"/>
            <consortium name="The Broad Institute Genome Sequencing Center for Infectious Disease"/>
            <person name="Wu L."/>
            <person name="Ma J."/>
        </authorList>
    </citation>
    <scope>NUCLEOTIDE SEQUENCE [LARGE SCALE GENOMIC DNA]</scope>
    <source>
        <strain evidence="2 3">JCM 3272</strain>
    </source>
</reference>
<feature type="domain" description="Nudix hydrolase" evidence="1">
    <location>
        <begin position="3"/>
        <end position="49"/>
    </location>
</feature>
<dbReference type="SUPFAM" id="SSF55811">
    <property type="entry name" value="Nudix"/>
    <property type="match status" value="1"/>
</dbReference>
<sequence>MGGVLLLHSRDPAYPELGRWWELPGGIDPGGTFREAAVRDLAEQAGIVVTPDH</sequence>
<dbReference type="InterPro" id="IPR015797">
    <property type="entry name" value="NUDIX_hydrolase-like_dom_sf"/>
</dbReference>
<comment type="caution">
    <text evidence="2">The sequence shown here is derived from an EMBL/GenBank/DDBJ whole genome shotgun (WGS) entry which is preliminary data.</text>
</comment>
<proteinExistence type="predicted"/>
<gene>
    <name evidence="2" type="ORF">GCM10010170_030460</name>
</gene>
<evidence type="ECO:0000259" key="1">
    <source>
        <dbReference type="Pfam" id="PF00293"/>
    </source>
</evidence>
<keyword evidence="3" id="KW-1185">Reference proteome</keyword>
<name>A0ABN3G5U6_9ACTN</name>
<dbReference type="EMBL" id="BAAARV010000024">
    <property type="protein sequence ID" value="GAA2344766.1"/>
    <property type="molecule type" value="Genomic_DNA"/>
</dbReference>
<evidence type="ECO:0000313" key="2">
    <source>
        <dbReference type="EMBL" id="GAA2344766.1"/>
    </source>
</evidence>
<dbReference type="InterPro" id="IPR000086">
    <property type="entry name" value="NUDIX_hydrolase_dom"/>
</dbReference>
<organism evidence="2 3">
    <name type="scientific">Dactylosporangium salmoneum</name>
    <dbReference type="NCBI Taxonomy" id="53361"/>
    <lineage>
        <taxon>Bacteria</taxon>
        <taxon>Bacillati</taxon>
        <taxon>Actinomycetota</taxon>
        <taxon>Actinomycetes</taxon>
        <taxon>Micromonosporales</taxon>
        <taxon>Micromonosporaceae</taxon>
        <taxon>Dactylosporangium</taxon>
    </lineage>
</organism>
<dbReference type="Proteomes" id="UP001501444">
    <property type="component" value="Unassembled WGS sequence"/>
</dbReference>